<proteinExistence type="predicted"/>
<dbReference type="EMBL" id="AJIL01000065">
    <property type="protein sequence ID" value="KNE97666.1"/>
    <property type="molecule type" value="Genomic_DNA"/>
</dbReference>
<dbReference type="Proteomes" id="UP000054564">
    <property type="component" value="Unassembled WGS sequence"/>
</dbReference>
<organism evidence="3 4">
    <name type="scientific">Puccinia striiformis f. sp. tritici PST-78</name>
    <dbReference type="NCBI Taxonomy" id="1165861"/>
    <lineage>
        <taxon>Eukaryota</taxon>
        <taxon>Fungi</taxon>
        <taxon>Dikarya</taxon>
        <taxon>Basidiomycota</taxon>
        <taxon>Pucciniomycotina</taxon>
        <taxon>Pucciniomycetes</taxon>
        <taxon>Pucciniales</taxon>
        <taxon>Pucciniaceae</taxon>
        <taxon>Puccinia</taxon>
    </lineage>
</organism>
<keyword evidence="4" id="KW-1185">Reference proteome</keyword>
<evidence type="ECO:0000313" key="4">
    <source>
        <dbReference type="Proteomes" id="UP000054564"/>
    </source>
</evidence>
<evidence type="ECO:0000313" key="3">
    <source>
        <dbReference type="EMBL" id="KNE97666.1"/>
    </source>
</evidence>
<dbReference type="Gene3D" id="1.20.5.170">
    <property type="match status" value="1"/>
</dbReference>
<feature type="region of interest" description="Disordered" evidence="2">
    <location>
        <begin position="1"/>
        <end position="27"/>
    </location>
</feature>
<keyword evidence="1" id="KW-0175">Coiled coil</keyword>
<evidence type="ECO:0000256" key="1">
    <source>
        <dbReference type="SAM" id="Coils"/>
    </source>
</evidence>
<feature type="coiled-coil region" evidence="1">
    <location>
        <begin position="111"/>
        <end position="145"/>
    </location>
</feature>
<dbReference type="AlphaFoldDB" id="A0A0L0VEP5"/>
<gene>
    <name evidence="3" type="ORF">PSTG_09071</name>
</gene>
<accession>A0A0L0VEP5</accession>
<evidence type="ECO:0000256" key="2">
    <source>
        <dbReference type="SAM" id="MobiDB-lite"/>
    </source>
</evidence>
<reference evidence="4" key="1">
    <citation type="submission" date="2014-03" db="EMBL/GenBank/DDBJ databases">
        <title>The Genome Sequence of Puccinia striiformis f. sp. tritici PST-78.</title>
        <authorList>
            <consortium name="The Broad Institute Genome Sequencing Platform"/>
            <person name="Cuomo C."/>
            <person name="Hulbert S."/>
            <person name="Chen X."/>
            <person name="Walker B."/>
            <person name="Young S.K."/>
            <person name="Zeng Q."/>
            <person name="Gargeya S."/>
            <person name="Fitzgerald M."/>
            <person name="Haas B."/>
            <person name="Abouelleil A."/>
            <person name="Alvarado L."/>
            <person name="Arachchi H.M."/>
            <person name="Berlin A.M."/>
            <person name="Chapman S.B."/>
            <person name="Goldberg J."/>
            <person name="Griggs A."/>
            <person name="Gujja S."/>
            <person name="Hansen M."/>
            <person name="Howarth C."/>
            <person name="Imamovic A."/>
            <person name="Larimer J."/>
            <person name="McCowan C."/>
            <person name="Montmayeur A."/>
            <person name="Murphy C."/>
            <person name="Neiman D."/>
            <person name="Pearson M."/>
            <person name="Priest M."/>
            <person name="Roberts A."/>
            <person name="Saif S."/>
            <person name="Shea T."/>
            <person name="Sisk P."/>
            <person name="Sykes S."/>
            <person name="Wortman J."/>
            <person name="Nusbaum C."/>
            <person name="Birren B."/>
        </authorList>
    </citation>
    <scope>NUCLEOTIDE SEQUENCE [LARGE SCALE GENOMIC DNA]</scope>
    <source>
        <strain evidence="4">race PST-78</strain>
    </source>
</reference>
<sequence length="191" mass="21365">MPITSELRLRNPVRRPPSPSAPPRMADLHSHHNYVAHTTAKHLINDEQPTAVETQDFTDVVVQYHAIANHLGPQDDREPAWMARLKLEMQEMLQASEDRAKQRHRTLKCDLADLKTDLAHVKCDLADLKTDLAHVKCDIADLKIDLAAAFNTEAKNMAKINNSISKIKESMEDIKGALRGIGDAVRLAESP</sequence>
<protein>
    <submittedName>
        <fullName evidence="3">Uncharacterized protein</fullName>
    </submittedName>
</protein>
<name>A0A0L0VEP5_9BASI</name>
<comment type="caution">
    <text evidence="3">The sequence shown here is derived from an EMBL/GenBank/DDBJ whole genome shotgun (WGS) entry which is preliminary data.</text>
</comment>